<evidence type="ECO:0000313" key="22">
    <source>
        <dbReference type="EMBL" id="KAG5270847.1"/>
    </source>
</evidence>
<evidence type="ECO:0000256" key="8">
    <source>
        <dbReference type="ARBA" id="ARBA00023242"/>
    </source>
</evidence>
<dbReference type="InterPro" id="IPR056899">
    <property type="entry name" value="Ig_NUP210_9th"/>
</dbReference>
<dbReference type="InterPro" id="IPR055094">
    <property type="entry name" value="NUP210_Ig15"/>
</dbReference>
<feature type="signal peptide" evidence="10">
    <location>
        <begin position="1"/>
        <end position="28"/>
    </location>
</feature>
<dbReference type="InterPro" id="IPR055095">
    <property type="entry name" value="NUP210_Ig_C"/>
</dbReference>
<sequence>MPLFAPWRIPEIWRIWVLCTSLIAYSHSSKLNVPKLLLPYSTHASVNFTLKAETGCYTWESSHPDLVSVLPLSLSAHSSFLPPSSCSQHALVSALPTLKTPTQMSAIVLAKNTATGQILRCDVYISYIRSIQILTTTHQIFTDDPPLQLSVQALDSKGNTFSSLAGLEFEWHAGKEHDAPGRAGYCPSPHILSLEKAGHRGEDVLLLGLESGPALIYVSLKHPEYEHVDPVSVSLSIIDRVYMSPSEDTFLLPGSTITFKIWRSLQCSDTGKTEVPLSEDGYLLVAESRAYSYDSDQRAEVIEVDRHTVTAKNLGKATLRLTHQSLAEDSVSLLPSHSVFVVEPSYLTLDLEEETEDRWVLETGRQYHVTVRIHDSHGHITHMSENVELALSAGDHVQVVSSSSDLFSHALLAQSPGHTLLQATLLTVLSEDGYALPLDLPIRVKQEVDVYDPLTVEPSVSVFPWQPSSSKPYHYLIKVRGGSGSVVWGVSDTSVATVTIKGEVIAGNRIGQAEILAADARKPLHTAVGQVHVLRPGQLKLLPQRGDCWVGESVELPLAVWGVRIPDLPHHSPPVPERHGVFSPLPGSLPPSADSCGGVRLEALAPGHTLITVTVETDQYNISAMATLAAYSPLKALVSDVLLTVGVSRVLLFEGGPQPWPLDHSRFYAKAWAEPQGGVTVEPLSHSETGRLGLTYRVTCTAEGEQRVMFRCGNSAGELSWALCEEEVGVQVWCGAAAHVSITPLLTTTQPSTCPPPQYPSTPLAVSSTRDTVLQVAVFDHKGEQFDNFTFSSLVWSSSNPSLLSLPPEPTLVDIIDIPNEKKQYKVHGRLVCQAHGQTGAVTVTAQIYWSSVGGSVTLRLVEDVQWASRSITLYNHPLVTENLTLVQGSGHFVVSLQDKELANVTYLEKTNTVQVSSLRAGISSLKVYDLCLTPVDRGSTMAISVSDITDFRIDFMDIVEVGHSALVRVQVLDSHQQPFLHHFLSLMDLKLLPSSSIITVESVGPLDKVSVGFRIFGQAVGVATLHLSVVDRNGAVIHSAHKHMQVYPQFTLQPRKLSLALRSIRQVKWEGGPHPQSSVGFSVSDSDIAMVTDTGLVKGVSVGVARLRGALETILQDTGALLTFAQDEVEVEVFELTGVRIQAPLVRLTVGTEMPVYVMGSDSSQSPLSLGSVESGLSFHWSLGKLGVLEIIPRHTRAGISVSHTHSFSVLVRAWAAGRTTLKVCVRTSPTDSPSEDGRSHCPFSDEIHILVFEEMKLAAGSPQSILMSPHSTYSLQSNKDSICPMRYTLHQSVQGHGLVTVDDQGVLKAGSKTGAALLEVIATETCGVNQTLLISVKVAAVWFVRVFSDSTLHSEREASLPAFPLGWSIHIRARCYDNLGQEFHAHDIPICITTNRDDLVQITPGSDSHSFVVQTVSPGLTVLGVQGDATNPSLSDYTPLPVLPAISDPPASVQPGDVICFSSPLTGQQGQPGTWNVSSSRILQIDTNTGVALAKHAGTVVLYYWLGVGQQALKEVTVEPLATPTLTPPKDTHLTNWPQAPGYVVNVDLNTSVANSAQCSVDQSEAIQQRLKPEEELLCSLHFSAPYQQLKTLQSVFSTTPQYNRDTGQYSCRVSVRPESDAALPILSTLPLSASLSAGLRGQSAIPGLRPSSSSSSSSPAAAAAVVTLPYVPAFHCPHTQVSLSPRQPEAQITVQGVHHMLSTLKFYSESPAVSLSGPVVSEQEPALLKASVRTSHWHRPSDEAPRLANVTVYSSLFPQTHNITVTLLTDRRTRLAETSQTDAGVFSQLWDFQLILTFALFAVLAVTATLFIVYNTIVSQFTASPSANTAPTARADGKQLTLSPWIQSSPQAGRTARRRLWLWSART</sequence>
<evidence type="ECO:0000259" key="11">
    <source>
        <dbReference type="Pfam" id="PF22957"/>
    </source>
</evidence>
<dbReference type="Proteomes" id="UP000823561">
    <property type="component" value="Chromosome 13"/>
</dbReference>
<dbReference type="GO" id="GO:0031965">
    <property type="term" value="C:nuclear membrane"/>
    <property type="evidence" value="ECO:0007669"/>
    <property type="project" value="UniProtKB-SubCell"/>
</dbReference>
<evidence type="ECO:0000259" key="16">
    <source>
        <dbReference type="Pfam" id="PF22969"/>
    </source>
</evidence>
<feature type="domain" description="NUP210 C-terminal Ig-like" evidence="11">
    <location>
        <begin position="1534"/>
        <end position="1707"/>
    </location>
</feature>
<dbReference type="Pfam" id="PF22963">
    <property type="entry name" value="Ig_NUP210_3rd"/>
    <property type="match status" value="1"/>
</dbReference>
<feature type="domain" description="NUP210 fourth Ig-like" evidence="19">
    <location>
        <begin position="357"/>
        <end position="433"/>
    </location>
</feature>
<keyword evidence="7" id="KW-0325">Glycoprotein</keyword>
<dbReference type="Pfam" id="PF24902">
    <property type="entry name" value="Ig_NUP210_9th"/>
    <property type="match status" value="1"/>
</dbReference>
<evidence type="ECO:0000256" key="10">
    <source>
        <dbReference type="SAM" id="SignalP"/>
    </source>
</evidence>
<dbReference type="Pfam" id="PF26181">
    <property type="entry name" value="Ig_NUP210_13th"/>
    <property type="match status" value="1"/>
</dbReference>
<dbReference type="SUPFAM" id="SSF49373">
    <property type="entry name" value="Invasin/intimin cell-adhesion fragments"/>
    <property type="match status" value="1"/>
</dbReference>
<evidence type="ECO:0000256" key="6">
    <source>
        <dbReference type="ARBA" id="ARBA00023136"/>
    </source>
</evidence>
<feature type="domain" description="NUP210 Ig-like" evidence="18">
    <location>
        <begin position="539"/>
        <end position="616"/>
    </location>
</feature>
<dbReference type="InterPro" id="IPR045197">
    <property type="entry name" value="NUP210-like"/>
</dbReference>
<feature type="domain" description="NUP210 Ig-like" evidence="16">
    <location>
        <begin position="135"/>
        <end position="230"/>
    </location>
</feature>
<evidence type="ECO:0000259" key="12">
    <source>
        <dbReference type="Pfam" id="PF22959"/>
    </source>
</evidence>
<dbReference type="InterPro" id="IPR058779">
    <property type="entry name" value="Ig_NUP210_13th"/>
</dbReference>
<feature type="chain" id="PRO_5043585605" description="Nucleoporin 210" evidence="10">
    <location>
        <begin position="29"/>
        <end position="1870"/>
    </location>
</feature>
<dbReference type="PANTHER" id="PTHR23019:SF1">
    <property type="entry name" value="NUCLEAR PORE MEMBRANE GLYCOPROTEIN 210-LIKE"/>
    <property type="match status" value="1"/>
</dbReference>
<keyword evidence="6 9" id="KW-0472">Membrane</keyword>
<feature type="domain" description="NUP210 Ig-like" evidence="12">
    <location>
        <begin position="1342"/>
        <end position="1444"/>
    </location>
</feature>
<evidence type="ECO:0000313" key="23">
    <source>
        <dbReference type="Proteomes" id="UP000823561"/>
    </source>
</evidence>
<dbReference type="PANTHER" id="PTHR23019">
    <property type="entry name" value="NUCLEAR PORE MEMBRANE GLYCOPROTEIN GP210-RELATED"/>
    <property type="match status" value="1"/>
</dbReference>
<keyword evidence="23" id="KW-1185">Reference proteome</keyword>
<evidence type="ECO:0000259" key="17">
    <source>
        <dbReference type="Pfam" id="PF24902"/>
    </source>
</evidence>
<dbReference type="Pfam" id="PF22967">
    <property type="entry name" value="Ig_NUP210_1st"/>
    <property type="match status" value="1"/>
</dbReference>
<evidence type="ECO:0000256" key="9">
    <source>
        <dbReference type="SAM" id="Phobius"/>
    </source>
</evidence>
<feature type="domain" description="NUP210 Ig-like" evidence="15">
    <location>
        <begin position="29"/>
        <end position="125"/>
    </location>
</feature>
<dbReference type="Pfam" id="PF26183">
    <property type="entry name" value="Ig_NUP210_14th"/>
    <property type="match status" value="1"/>
</dbReference>
<evidence type="ECO:0000256" key="7">
    <source>
        <dbReference type="ARBA" id="ARBA00023180"/>
    </source>
</evidence>
<dbReference type="GO" id="GO:0005643">
    <property type="term" value="C:nuclear pore"/>
    <property type="evidence" value="ECO:0007669"/>
    <property type="project" value="TreeGrafter"/>
</dbReference>
<comment type="similarity">
    <text evidence="2">Belongs to the NUP210 family.</text>
</comment>
<dbReference type="InterPro" id="IPR056898">
    <property type="entry name" value="Ig_NUP210_6th"/>
</dbReference>
<dbReference type="Pfam" id="PF24935">
    <property type="entry name" value="Ig_NUP210_6th"/>
    <property type="match status" value="1"/>
</dbReference>
<dbReference type="InterPro" id="IPR056897">
    <property type="entry name" value="Ig_NUP210_4th"/>
</dbReference>
<evidence type="ECO:0000259" key="15">
    <source>
        <dbReference type="Pfam" id="PF22967"/>
    </source>
</evidence>
<evidence type="ECO:0000259" key="21">
    <source>
        <dbReference type="Pfam" id="PF26181"/>
    </source>
</evidence>
<dbReference type="EMBL" id="JADWDJ010000013">
    <property type="protein sequence ID" value="KAG5270847.1"/>
    <property type="molecule type" value="Genomic_DNA"/>
</dbReference>
<name>A0AAV6GBS6_9TELE</name>
<dbReference type="InterPro" id="IPR008964">
    <property type="entry name" value="Invasin/intimin_cell_adhesion"/>
</dbReference>
<feature type="domain" description="NUP210 Ig-like" evidence="21">
    <location>
        <begin position="1137"/>
        <end position="1253"/>
    </location>
</feature>
<dbReference type="InterPro" id="IPR057586">
    <property type="entry name" value="Ig_NUP210_16th"/>
</dbReference>
<evidence type="ECO:0000256" key="4">
    <source>
        <dbReference type="ARBA" id="ARBA00022729"/>
    </source>
</evidence>
<dbReference type="Pfam" id="PF25354">
    <property type="entry name" value="Ig_NUP210_16th"/>
    <property type="match status" value="1"/>
</dbReference>
<evidence type="ECO:0000259" key="18">
    <source>
        <dbReference type="Pfam" id="PF24935"/>
    </source>
</evidence>
<dbReference type="InterPro" id="IPR055098">
    <property type="entry name" value="Ig_NUP210_3rd"/>
</dbReference>
<evidence type="ECO:0000256" key="3">
    <source>
        <dbReference type="ARBA" id="ARBA00022692"/>
    </source>
</evidence>
<dbReference type="Pfam" id="PF22969">
    <property type="entry name" value="Ig_NUP210_2nd"/>
    <property type="match status" value="1"/>
</dbReference>
<accession>A0AAV6GBS6</accession>
<feature type="domain" description="NUP210 Ig-like" evidence="20">
    <location>
        <begin position="1451"/>
        <end position="1508"/>
    </location>
</feature>
<dbReference type="Pfam" id="PF22959">
    <property type="entry name" value="Ig_NUP210_15th"/>
    <property type="match status" value="1"/>
</dbReference>
<keyword evidence="5 9" id="KW-1133">Transmembrane helix</keyword>
<keyword evidence="4 10" id="KW-0732">Signal</keyword>
<organism evidence="22 23">
    <name type="scientific">Alosa alosa</name>
    <name type="common">allis shad</name>
    <dbReference type="NCBI Taxonomy" id="278164"/>
    <lineage>
        <taxon>Eukaryota</taxon>
        <taxon>Metazoa</taxon>
        <taxon>Chordata</taxon>
        <taxon>Craniata</taxon>
        <taxon>Vertebrata</taxon>
        <taxon>Euteleostomi</taxon>
        <taxon>Actinopterygii</taxon>
        <taxon>Neopterygii</taxon>
        <taxon>Teleostei</taxon>
        <taxon>Clupei</taxon>
        <taxon>Clupeiformes</taxon>
        <taxon>Clupeoidei</taxon>
        <taxon>Clupeidae</taxon>
        <taxon>Alosa</taxon>
    </lineage>
</organism>
<dbReference type="InterPro" id="IPR055097">
    <property type="entry name" value="Ig_NUP210_2nd"/>
</dbReference>
<dbReference type="Pfam" id="PF22962">
    <property type="entry name" value="Ig_NUP210_7th"/>
    <property type="match status" value="1"/>
</dbReference>
<evidence type="ECO:0000259" key="13">
    <source>
        <dbReference type="Pfam" id="PF22962"/>
    </source>
</evidence>
<dbReference type="Pfam" id="PF24991">
    <property type="entry name" value="Ig_NUP210_4th"/>
    <property type="match status" value="1"/>
</dbReference>
<evidence type="ECO:0000256" key="2">
    <source>
        <dbReference type="ARBA" id="ARBA00007313"/>
    </source>
</evidence>
<keyword evidence="8" id="KW-0539">Nucleus</keyword>
<keyword evidence="3 9" id="KW-0812">Transmembrane</keyword>
<feature type="domain" description="NUP210 Ig-like" evidence="17">
    <location>
        <begin position="871"/>
        <end position="934"/>
    </location>
</feature>
<dbReference type="InterPro" id="IPR055099">
    <property type="entry name" value="Ig_NUP210_7th"/>
</dbReference>
<proteinExistence type="inferred from homology"/>
<reference evidence="22" key="1">
    <citation type="submission" date="2020-10" db="EMBL/GenBank/DDBJ databases">
        <title>Chromosome-scale genome assembly of the Allis shad, Alosa alosa.</title>
        <authorList>
            <person name="Margot Z."/>
            <person name="Christophe K."/>
            <person name="Cabau C."/>
            <person name="Louis A."/>
            <person name="Berthelot C."/>
            <person name="Parey E."/>
            <person name="Roest Crollius H."/>
            <person name="Montfort J."/>
            <person name="Robinson-Rechavi M."/>
            <person name="Bucao C."/>
            <person name="Bouchez O."/>
            <person name="Gislard M."/>
            <person name="Lluch J."/>
            <person name="Milhes M."/>
            <person name="Lampietro C."/>
            <person name="Lopez Roques C."/>
            <person name="Donnadieu C."/>
            <person name="Braasch I."/>
            <person name="Desvignes T."/>
            <person name="Postlethwait J."/>
            <person name="Bobe J."/>
            <person name="Guiguen Y."/>
        </authorList>
    </citation>
    <scope>NUCLEOTIDE SEQUENCE</scope>
    <source>
        <strain evidence="22">M-15738</strain>
        <tissue evidence="22">Blood</tissue>
    </source>
</reference>
<comment type="subcellular location">
    <subcellularLocation>
        <location evidence="1">Nucleus membrane</location>
        <topology evidence="1">Single-pass membrane protein</topology>
    </subcellularLocation>
</comment>
<feature type="transmembrane region" description="Helical" evidence="9">
    <location>
        <begin position="1797"/>
        <end position="1817"/>
    </location>
</feature>
<evidence type="ECO:0000259" key="20">
    <source>
        <dbReference type="Pfam" id="PF25354"/>
    </source>
</evidence>
<dbReference type="Pfam" id="PF22957">
    <property type="entry name" value="NUP210_Ig"/>
    <property type="match status" value="1"/>
</dbReference>
<dbReference type="Pfam" id="PF26184">
    <property type="entry name" value="Ig_NUP210_8th"/>
    <property type="match status" value="1"/>
</dbReference>
<evidence type="ECO:0000259" key="14">
    <source>
        <dbReference type="Pfam" id="PF22963"/>
    </source>
</evidence>
<dbReference type="Pfam" id="PF26182">
    <property type="entry name" value="Ig_NUP210_5th"/>
    <property type="match status" value="1"/>
</dbReference>
<evidence type="ECO:0008006" key="24">
    <source>
        <dbReference type="Google" id="ProtNLM"/>
    </source>
</evidence>
<gene>
    <name evidence="22" type="ORF">AALO_G00172950</name>
</gene>
<feature type="domain" description="NUP210 Ig-like" evidence="13">
    <location>
        <begin position="639"/>
        <end position="735"/>
    </location>
</feature>
<protein>
    <recommendedName>
        <fullName evidence="24">Nucleoporin 210</fullName>
    </recommendedName>
</protein>
<evidence type="ECO:0000256" key="1">
    <source>
        <dbReference type="ARBA" id="ARBA00004590"/>
    </source>
</evidence>
<feature type="domain" description="NUP210 Ig-like" evidence="14">
    <location>
        <begin position="239"/>
        <end position="344"/>
    </location>
</feature>
<evidence type="ECO:0000256" key="5">
    <source>
        <dbReference type="ARBA" id="ARBA00022989"/>
    </source>
</evidence>
<comment type="caution">
    <text evidence="22">The sequence shown here is derived from an EMBL/GenBank/DDBJ whole genome shotgun (WGS) entry which is preliminary data.</text>
</comment>
<dbReference type="InterPro" id="IPR055096">
    <property type="entry name" value="Ig_NUP210_1st"/>
</dbReference>
<evidence type="ECO:0000259" key="19">
    <source>
        <dbReference type="Pfam" id="PF24991"/>
    </source>
</evidence>